<dbReference type="InParanoid" id="A0A6P7FM79"/>
<proteinExistence type="inferred from homology"/>
<organism evidence="9">
    <name type="scientific">Diabrotica virgifera virgifera</name>
    <name type="common">western corn rootworm</name>
    <dbReference type="NCBI Taxonomy" id="50390"/>
    <lineage>
        <taxon>Eukaryota</taxon>
        <taxon>Metazoa</taxon>
        <taxon>Ecdysozoa</taxon>
        <taxon>Arthropoda</taxon>
        <taxon>Hexapoda</taxon>
        <taxon>Insecta</taxon>
        <taxon>Pterygota</taxon>
        <taxon>Neoptera</taxon>
        <taxon>Endopterygota</taxon>
        <taxon>Coleoptera</taxon>
        <taxon>Polyphaga</taxon>
        <taxon>Cucujiformia</taxon>
        <taxon>Chrysomeloidea</taxon>
        <taxon>Chrysomelidae</taxon>
        <taxon>Galerucinae</taxon>
        <taxon>Diabroticina</taxon>
        <taxon>Diabroticites</taxon>
        <taxon>Diabrotica</taxon>
    </lineage>
</organism>
<dbReference type="GO" id="GO:0000086">
    <property type="term" value="P:G2/M transition of mitotic cell cycle"/>
    <property type="evidence" value="ECO:0007669"/>
    <property type="project" value="TreeGrafter"/>
</dbReference>
<dbReference type="Pfam" id="PF00581">
    <property type="entry name" value="Rhodanese"/>
    <property type="match status" value="1"/>
</dbReference>
<comment type="similarity">
    <text evidence="1">Belongs to the MPI phosphatase family.</text>
</comment>
<dbReference type="GO" id="GO:0110032">
    <property type="term" value="P:positive regulation of G2/MI transition of meiotic cell cycle"/>
    <property type="evidence" value="ECO:0007669"/>
    <property type="project" value="TreeGrafter"/>
</dbReference>
<dbReference type="RefSeq" id="XP_028136007.1">
    <property type="nucleotide sequence ID" value="XM_028280206.1"/>
</dbReference>
<comment type="catalytic activity">
    <reaction evidence="7">
        <text>O-phospho-L-tyrosyl-[protein] + H2O = L-tyrosyl-[protein] + phosphate</text>
        <dbReference type="Rhea" id="RHEA:10684"/>
        <dbReference type="Rhea" id="RHEA-COMP:10136"/>
        <dbReference type="Rhea" id="RHEA-COMP:20101"/>
        <dbReference type="ChEBI" id="CHEBI:15377"/>
        <dbReference type="ChEBI" id="CHEBI:43474"/>
        <dbReference type="ChEBI" id="CHEBI:46858"/>
        <dbReference type="ChEBI" id="CHEBI:61978"/>
        <dbReference type="EC" id="3.1.3.48"/>
    </reaction>
</comment>
<evidence type="ECO:0000256" key="2">
    <source>
        <dbReference type="ARBA" id="ARBA00013064"/>
    </source>
</evidence>
<name>A0A6P7FM79_DIAVI</name>
<dbReference type="GO" id="GO:0004725">
    <property type="term" value="F:protein tyrosine phosphatase activity"/>
    <property type="evidence" value="ECO:0007669"/>
    <property type="project" value="UniProtKB-EC"/>
</dbReference>
<evidence type="ECO:0000256" key="1">
    <source>
        <dbReference type="ARBA" id="ARBA00011065"/>
    </source>
</evidence>
<dbReference type="GO" id="GO:0010971">
    <property type="term" value="P:positive regulation of G2/M transition of mitotic cell cycle"/>
    <property type="evidence" value="ECO:0007669"/>
    <property type="project" value="TreeGrafter"/>
</dbReference>
<dbReference type="GO" id="GO:0005737">
    <property type="term" value="C:cytoplasm"/>
    <property type="evidence" value="ECO:0007669"/>
    <property type="project" value="TreeGrafter"/>
</dbReference>
<dbReference type="Gene3D" id="3.40.250.10">
    <property type="entry name" value="Rhodanese-like domain"/>
    <property type="match status" value="1"/>
</dbReference>
<keyword evidence="5" id="KW-0904">Protein phosphatase</keyword>
<evidence type="ECO:0000256" key="4">
    <source>
        <dbReference type="ARBA" id="ARBA00022801"/>
    </source>
</evidence>
<feature type="domain" description="Rhodanese" evidence="8">
    <location>
        <begin position="299"/>
        <end position="408"/>
    </location>
</feature>
<dbReference type="SUPFAM" id="SSF52821">
    <property type="entry name" value="Rhodanese/Cell cycle control phosphatase"/>
    <property type="match status" value="1"/>
</dbReference>
<dbReference type="GO" id="GO:0051301">
    <property type="term" value="P:cell division"/>
    <property type="evidence" value="ECO:0007669"/>
    <property type="project" value="UniProtKB-KW"/>
</dbReference>
<dbReference type="FunFam" id="3.40.250.10:FF:000036">
    <property type="entry name" value="M-phase inducer phosphatase"/>
    <property type="match status" value="1"/>
</dbReference>
<dbReference type="OrthoDB" id="26523at2759"/>
<dbReference type="InterPro" id="IPR000751">
    <property type="entry name" value="MPI_Phosphatase"/>
</dbReference>
<dbReference type="InterPro" id="IPR036873">
    <property type="entry name" value="Rhodanese-like_dom_sf"/>
</dbReference>
<dbReference type="KEGG" id="dvv:114330796"/>
<dbReference type="GO" id="GO:0032502">
    <property type="term" value="P:developmental process"/>
    <property type="evidence" value="ECO:0007669"/>
    <property type="project" value="UniProtKB-ARBA"/>
</dbReference>
<keyword evidence="3" id="KW-0132">Cell division</keyword>
<evidence type="ECO:0000256" key="7">
    <source>
        <dbReference type="ARBA" id="ARBA00051722"/>
    </source>
</evidence>
<dbReference type="PANTHER" id="PTHR10828">
    <property type="entry name" value="M-PHASE INDUCER PHOSPHATASE DUAL SPECIFICITY PHOSPHATASE CDC25"/>
    <property type="match status" value="1"/>
</dbReference>
<evidence type="ECO:0000256" key="3">
    <source>
        <dbReference type="ARBA" id="ARBA00022618"/>
    </source>
</evidence>
<dbReference type="SMART" id="SM00450">
    <property type="entry name" value="RHOD"/>
    <property type="match status" value="1"/>
</dbReference>
<dbReference type="GO" id="GO:0009794">
    <property type="term" value="P:regulation of mitotic cell cycle, embryonic"/>
    <property type="evidence" value="ECO:0007669"/>
    <property type="project" value="UniProtKB-ARBA"/>
</dbReference>
<dbReference type="PRINTS" id="PR00716">
    <property type="entry name" value="MPIPHPHTASE"/>
</dbReference>
<evidence type="ECO:0000259" key="8">
    <source>
        <dbReference type="PROSITE" id="PS50206"/>
    </source>
</evidence>
<evidence type="ECO:0000256" key="5">
    <source>
        <dbReference type="ARBA" id="ARBA00022912"/>
    </source>
</evidence>
<keyword evidence="4" id="KW-0378">Hydrolase</keyword>
<reference evidence="9" key="1">
    <citation type="submission" date="2025-08" db="UniProtKB">
        <authorList>
            <consortium name="RefSeq"/>
        </authorList>
    </citation>
    <scope>IDENTIFICATION</scope>
    <source>
        <tissue evidence="9">Whole insect</tissue>
    </source>
</reference>
<dbReference type="EC" id="3.1.3.48" evidence="2"/>
<dbReference type="PROSITE" id="PS50206">
    <property type="entry name" value="RHODANESE_3"/>
    <property type="match status" value="1"/>
</dbReference>
<gene>
    <name evidence="9" type="primary">LOC114330796</name>
</gene>
<accession>A0A6P7FM79</accession>
<dbReference type="CDD" id="cd01530">
    <property type="entry name" value="Cdc25"/>
    <property type="match status" value="1"/>
</dbReference>
<dbReference type="InterPro" id="IPR001763">
    <property type="entry name" value="Rhodanese-like_dom"/>
</dbReference>
<dbReference type="GO" id="GO:0010256">
    <property type="term" value="P:endomembrane system organization"/>
    <property type="evidence" value="ECO:0007669"/>
    <property type="project" value="UniProtKB-ARBA"/>
</dbReference>
<dbReference type="GO" id="GO:0005634">
    <property type="term" value="C:nucleus"/>
    <property type="evidence" value="ECO:0007669"/>
    <property type="project" value="TreeGrafter"/>
</dbReference>
<evidence type="ECO:0000256" key="6">
    <source>
        <dbReference type="ARBA" id="ARBA00023306"/>
    </source>
</evidence>
<dbReference type="PANTHER" id="PTHR10828:SF76">
    <property type="entry name" value="M-PHASE INDUCER PHOSPHATASE"/>
    <property type="match status" value="1"/>
</dbReference>
<evidence type="ECO:0000313" key="9">
    <source>
        <dbReference type="RefSeq" id="XP_028136007.1"/>
    </source>
</evidence>
<keyword evidence="6" id="KW-0131">Cell cycle</keyword>
<dbReference type="FunCoup" id="A0A6P7FM79">
    <property type="interactions" value="446"/>
</dbReference>
<sequence>MWDSFTIDDCQTCPYNSTTNIYDQMEVPHLDKENIQPFNHIKNDELSLYDNGGSITKYREAPLSHTHRPLEEHDSNSQDSGYSASYHGEKFLSYASPVRTASTSFGSMVSMEDEYFDFSDVEPLEKPNLPHDFNKLITNPLINRTKPEVVSSPKDTIIRPLFRRALSLQPISENTPNSRRVRTSLFRGEHEIRSFKRPEPPNDLDSTIVKRSKIFNDNDDSDCEASVPVARTRPILQRAFSATEDSIMCAVQRSAIEPDLIGDFTKNFSLPLTISRHQDLKAITADTLASLMRGEFSDAVDSYKVIDCRYPYEFDGGHINDALNFYTKEQCMQLLNSTPDVAEGSHARHILVFHCEFSSERGPNLYRFLRKEDRNKNESVYPSLNFPEIYLLEGGYKKFFETHPEFCTPVAYKEMLHPDHEDEYRHFRSKSKTWNCDSRQRLLKKRLGV</sequence>
<protein>
    <recommendedName>
        <fullName evidence="2">protein-tyrosine-phosphatase</fullName>
        <ecNumber evidence="2">3.1.3.48</ecNumber>
    </recommendedName>
</protein>
<dbReference type="AlphaFoldDB" id="A0A6P7FM79"/>